<evidence type="ECO:0008006" key="5">
    <source>
        <dbReference type="Google" id="ProtNLM"/>
    </source>
</evidence>
<dbReference type="PANTHER" id="PTHR45586">
    <property type="entry name" value="TPR REPEAT-CONTAINING PROTEIN PA4667"/>
    <property type="match status" value="1"/>
</dbReference>
<dbReference type="EMBL" id="BMFR01000005">
    <property type="protein sequence ID" value="GGG73419.1"/>
    <property type="molecule type" value="Genomic_DNA"/>
</dbReference>
<keyword evidence="1" id="KW-0677">Repeat</keyword>
<reference evidence="3" key="1">
    <citation type="journal article" date="2014" name="Int. J. Syst. Evol. Microbiol.">
        <title>Complete genome sequence of Corynebacterium casei LMG S-19264T (=DSM 44701T), isolated from a smear-ripened cheese.</title>
        <authorList>
            <consortium name="US DOE Joint Genome Institute (JGI-PGF)"/>
            <person name="Walter F."/>
            <person name="Albersmeier A."/>
            <person name="Kalinowski J."/>
            <person name="Ruckert C."/>
        </authorList>
    </citation>
    <scope>NUCLEOTIDE SEQUENCE</scope>
    <source>
        <strain evidence="3">CGMCC 1.12754</strain>
    </source>
</reference>
<evidence type="ECO:0000313" key="3">
    <source>
        <dbReference type="EMBL" id="GGG73419.1"/>
    </source>
</evidence>
<organism evidence="3 4">
    <name type="scientific">Virgibacillus oceani</name>
    <dbReference type="NCBI Taxonomy" id="1479511"/>
    <lineage>
        <taxon>Bacteria</taxon>
        <taxon>Bacillati</taxon>
        <taxon>Bacillota</taxon>
        <taxon>Bacilli</taxon>
        <taxon>Bacillales</taxon>
        <taxon>Bacillaceae</taxon>
        <taxon>Virgibacillus</taxon>
    </lineage>
</organism>
<keyword evidence="4" id="KW-1185">Reference proteome</keyword>
<dbReference type="InterPro" id="IPR019734">
    <property type="entry name" value="TPR_rpt"/>
</dbReference>
<evidence type="ECO:0000256" key="1">
    <source>
        <dbReference type="ARBA" id="ARBA00022737"/>
    </source>
</evidence>
<accession>A0A917HBI9</accession>
<dbReference type="InterPro" id="IPR011990">
    <property type="entry name" value="TPR-like_helical_dom_sf"/>
</dbReference>
<dbReference type="InterPro" id="IPR051012">
    <property type="entry name" value="CellSynth/LPSAsmb/PSIAsmb"/>
</dbReference>
<keyword evidence="2" id="KW-0802">TPR repeat</keyword>
<dbReference type="RefSeq" id="WP_188454992.1">
    <property type="nucleotide sequence ID" value="NZ_BMFR01000005.1"/>
</dbReference>
<gene>
    <name evidence="3" type="ORF">GCM10011398_17340</name>
</gene>
<dbReference type="Proteomes" id="UP000622860">
    <property type="component" value="Unassembled WGS sequence"/>
</dbReference>
<dbReference type="SUPFAM" id="SSF48452">
    <property type="entry name" value="TPR-like"/>
    <property type="match status" value="1"/>
</dbReference>
<proteinExistence type="predicted"/>
<comment type="caution">
    <text evidence="3">The sequence shown here is derived from an EMBL/GenBank/DDBJ whole genome shotgun (WGS) entry which is preliminary data.</text>
</comment>
<evidence type="ECO:0000313" key="4">
    <source>
        <dbReference type="Proteomes" id="UP000622860"/>
    </source>
</evidence>
<dbReference type="SMART" id="SM00028">
    <property type="entry name" value="TPR"/>
    <property type="match status" value="4"/>
</dbReference>
<dbReference type="Pfam" id="PF14559">
    <property type="entry name" value="TPR_19"/>
    <property type="match status" value="1"/>
</dbReference>
<name>A0A917HBI9_9BACI</name>
<dbReference type="PANTHER" id="PTHR45586:SF1">
    <property type="entry name" value="LIPOPOLYSACCHARIDE ASSEMBLY PROTEIN B"/>
    <property type="match status" value="1"/>
</dbReference>
<protein>
    <recommendedName>
        <fullName evidence="5">Tetratricopeptide repeat protein</fullName>
    </recommendedName>
</protein>
<evidence type="ECO:0000256" key="2">
    <source>
        <dbReference type="ARBA" id="ARBA00022803"/>
    </source>
</evidence>
<dbReference type="Gene3D" id="1.25.40.10">
    <property type="entry name" value="Tetratricopeptide repeat domain"/>
    <property type="match status" value="3"/>
</dbReference>
<dbReference type="AlphaFoldDB" id="A0A917HBI9"/>
<reference evidence="3" key="2">
    <citation type="submission" date="2020-09" db="EMBL/GenBank/DDBJ databases">
        <authorList>
            <person name="Sun Q."/>
            <person name="Zhou Y."/>
        </authorList>
    </citation>
    <scope>NUCLEOTIDE SEQUENCE</scope>
    <source>
        <strain evidence="3">CGMCC 1.12754</strain>
    </source>
</reference>
<sequence length="618" mass="72000">MKNKLHVFVKKIKIWIKDHNNRLTMPKGSYTVLKEANDVHANNPEKAIHLLSKALESYPNSYPIRAMLVDFAMTQKNWELAIEQWDVIFKLKKKKVKVPAYLGFAKALKQNNNNKKAENILKAGLKYYPKNIKLMQEYAENLITQKKWSKATEMWDKLLDAEIDNLPVNSYIRAALSYRKLGDYWKAEQILERGMKKYTANKRLRVSYADIAIYKKEWDAALLRLKKACGQYKQKAPMNLVIKRSMIYQIIGNHSESNRLFQYVLDNYHEEIQNDSKGYRKIVLFNNGESRIEFYKRLQKTESVIVTFDSLNMVWKNPSFGFKLLTRQNLDIIAVRKKQPNTQHQDLTIDEFYKAVNGMVESSYKHKIAYGYSLGGYTSLYYGASINCTILSLAPRLSIHPKYGKPKEIGKSEFKHSLSLPYNSAISPIVVYDPKEKLDNRYVQEEVTRAFPCARLIKIPYGGHGIAPHLLRMGLLKEFILKVIEEEVPRYDRKKKSKSNIYYRVLGQACLKRNKLKWARDLSEKSLELLSTDKYGIKLKINVLKKQGNYDEAINYAKKAVDLVPKVIEIREQLIDLYLETGDMKKANEELMNAIDKFGRTETLKRLEERLVTQKNSN</sequence>